<organism evidence="6 7">
    <name type="scientific">Carnobacterium inhibens subsp. gilichinskyi</name>
    <dbReference type="NCBI Taxonomy" id="1266845"/>
    <lineage>
        <taxon>Bacteria</taxon>
        <taxon>Bacillati</taxon>
        <taxon>Bacillota</taxon>
        <taxon>Bacilli</taxon>
        <taxon>Lactobacillales</taxon>
        <taxon>Carnobacteriaceae</taxon>
        <taxon>Carnobacterium</taxon>
    </lineage>
</organism>
<dbReference type="InterPro" id="IPR011330">
    <property type="entry name" value="Glyco_hydro/deAcase_b/a-brl"/>
</dbReference>
<dbReference type="PANTHER" id="PTHR31609:SF1">
    <property type="entry name" value="CARBOHYDRATE DEACETYLASE"/>
    <property type="match status" value="1"/>
</dbReference>
<evidence type="ECO:0008006" key="8">
    <source>
        <dbReference type="Google" id="ProtNLM"/>
    </source>
</evidence>
<dbReference type="KEGG" id="caw:Q783_12025"/>
<dbReference type="Pfam" id="PF04794">
    <property type="entry name" value="YdjC"/>
    <property type="match status" value="1"/>
</dbReference>
<geneLocation type="plasmid" evidence="6 7">
    <name>pWNCR64</name>
</geneLocation>
<reference evidence="6 7" key="1">
    <citation type="journal article" date="2013" name="Genome Announc.">
        <title>Complete Genome Sequence of Carnobacterium gilichinskyi Strain WN1359T (DSM 27470T).</title>
        <authorList>
            <person name="Leonard M.T."/>
            <person name="Panayotova N."/>
            <person name="Farmerie W.G."/>
            <person name="Triplett E.W."/>
            <person name="Nicholson W.L."/>
        </authorList>
    </citation>
    <scope>NUCLEOTIDE SEQUENCE [LARGE SCALE GENOMIC DNA]</scope>
    <source>
        <strain evidence="6 7">WN1359</strain>
        <plasmid evidence="7">Plasmid pWNCR64</plasmid>
    </source>
</reference>
<gene>
    <name evidence="6" type="ORF">Q783_12025</name>
</gene>
<keyword evidence="4" id="KW-0460">Magnesium</keyword>
<comment type="cofactor">
    <cofactor evidence="1">
        <name>Mg(2+)</name>
        <dbReference type="ChEBI" id="CHEBI:18420"/>
    </cofactor>
</comment>
<protein>
    <recommendedName>
        <fullName evidence="8">PTS sugar transporter</fullName>
    </recommendedName>
</protein>
<dbReference type="EMBL" id="CP006816">
    <property type="protein sequence ID" value="AGY83009.1"/>
    <property type="molecule type" value="Genomic_DNA"/>
</dbReference>
<evidence type="ECO:0000256" key="3">
    <source>
        <dbReference type="ARBA" id="ARBA00022801"/>
    </source>
</evidence>
<dbReference type="GO" id="GO:0046872">
    <property type="term" value="F:metal ion binding"/>
    <property type="evidence" value="ECO:0007669"/>
    <property type="project" value="UniProtKB-KW"/>
</dbReference>
<accession>U5SCJ4</accession>
<keyword evidence="2" id="KW-0479">Metal-binding</keyword>
<evidence type="ECO:0000256" key="2">
    <source>
        <dbReference type="ARBA" id="ARBA00022723"/>
    </source>
</evidence>
<dbReference type="InterPro" id="IPR006879">
    <property type="entry name" value="YdjC-like"/>
</dbReference>
<dbReference type="GO" id="GO:0016787">
    <property type="term" value="F:hydrolase activity"/>
    <property type="evidence" value="ECO:0007669"/>
    <property type="project" value="UniProtKB-KW"/>
</dbReference>
<evidence type="ECO:0000313" key="6">
    <source>
        <dbReference type="EMBL" id="AGY83009.1"/>
    </source>
</evidence>
<keyword evidence="5" id="KW-0119">Carbohydrate metabolism</keyword>
<sequence>MRLLMRADDLGFCEAINYGIHKTVEQKNITCVGLMPNAEAAEHGYNLIKEYDISLGQHTNICLGKPVSNPKYIPSLVDENGVFYRSKDINSRKFDTIDLKECEIEVEAQLKRFVEITGKYPDYFEGHAVFSEIFFQALRNVAKKYNLFFCNPMDPNWQKENNVFLPKMYKLDNNNCYDPEKYLEELTHNLLKNKNSILIFHPGYLDQYVLENSSFTKIRTLELDFLCSDYLKKWKKNNHVQFINFKELKLIKAT</sequence>
<dbReference type="GO" id="GO:0005975">
    <property type="term" value="P:carbohydrate metabolic process"/>
    <property type="evidence" value="ECO:0007669"/>
    <property type="project" value="InterPro"/>
</dbReference>
<dbReference type="AlphaFoldDB" id="U5SCJ4"/>
<dbReference type="CDD" id="cd10805">
    <property type="entry name" value="YdjC_like_1"/>
    <property type="match status" value="1"/>
</dbReference>
<dbReference type="GO" id="GO:0019213">
    <property type="term" value="F:deacetylase activity"/>
    <property type="evidence" value="ECO:0007669"/>
    <property type="project" value="TreeGrafter"/>
</dbReference>
<name>U5SCJ4_9LACT</name>
<dbReference type="Proteomes" id="UP000017469">
    <property type="component" value="Plasmid pWNCR64"/>
</dbReference>
<evidence type="ECO:0000256" key="1">
    <source>
        <dbReference type="ARBA" id="ARBA00001946"/>
    </source>
</evidence>
<evidence type="ECO:0000313" key="7">
    <source>
        <dbReference type="Proteomes" id="UP000017469"/>
    </source>
</evidence>
<dbReference type="SUPFAM" id="SSF88713">
    <property type="entry name" value="Glycoside hydrolase/deacetylase"/>
    <property type="match status" value="1"/>
</dbReference>
<dbReference type="HOGENOM" id="CLU_064244_4_0_9"/>
<dbReference type="PANTHER" id="PTHR31609">
    <property type="entry name" value="YDJC DEACETYLASE FAMILY MEMBER"/>
    <property type="match status" value="1"/>
</dbReference>
<proteinExistence type="predicted"/>
<evidence type="ECO:0000256" key="4">
    <source>
        <dbReference type="ARBA" id="ARBA00022842"/>
    </source>
</evidence>
<keyword evidence="3" id="KW-0378">Hydrolase</keyword>
<keyword evidence="6" id="KW-0614">Plasmid</keyword>
<dbReference type="RefSeq" id="WP_023176469.1">
    <property type="nucleotide sequence ID" value="NC_022603.1"/>
</dbReference>
<dbReference type="Gene3D" id="3.20.20.370">
    <property type="entry name" value="Glycoside hydrolase/deacetylase"/>
    <property type="match status" value="1"/>
</dbReference>
<dbReference type="PATRIC" id="fig|1266845.5.peg.2295"/>
<evidence type="ECO:0000256" key="5">
    <source>
        <dbReference type="ARBA" id="ARBA00023277"/>
    </source>
</evidence>